<dbReference type="Proteomes" id="UP000606396">
    <property type="component" value="Unassembled WGS sequence"/>
</dbReference>
<feature type="chain" id="PRO_5046113638" description="DUF1795 domain-containing protein" evidence="1">
    <location>
        <begin position="27"/>
        <end position="183"/>
    </location>
</feature>
<keyword evidence="1" id="KW-0732">Signal</keyword>
<keyword evidence="3" id="KW-1185">Reference proteome</keyword>
<name>A0ABR8H4I1_NOSPU</name>
<reference evidence="2 3" key="1">
    <citation type="journal article" date="2020" name="ISME J.">
        <title>Comparative genomics reveals insights into cyanobacterial evolution and habitat adaptation.</title>
        <authorList>
            <person name="Chen M.Y."/>
            <person name="Teng W.K."/>
            <person name="Zhao L."/>
            <person name="Hu C.X."/>
            <person name="Zhou Y.K."/>
            <person name="Han B.P."/>
            <person name="Song L.R."/>
            <person name="Shu W.S."/>
        </authorList>
    </citation>
    <scope>NUCLEOTIDE SEQUENCE [LARGE SCALE GENOMIC DNA]</scope>
    <source>
        <strain evidence="2 3">FACHB-252</strain>
    </source>
</reference>
<feature type="signal peptide" evidence="1">
    <location>
        <begin position="1"/>
        <end position="26"/>
    </location>
</feature>
<gene>
    <name evidence="2" type="ORF">H6G94_02640</name>
</gene>
<accession>A0ABR8H4I1</accession>
<comment type="caution">
    <text evidence="2">The sequence shown here is derived from an EMBL/GenBank/DDBJ whole genome shotgun (WGS) entry which is preliminary data.</text>
</comment>
<dbReference type="RefSeq" id="WP_185566401.1">
    <property type="nucleotide sequence ID" value="NZ_JACJTC010000002.1"/>
</dbReference>
<proteinExistence type="predicted"/>
<evidence type="ECO:0000256" key="1">
    <source>
        <dbReference type="SAM" id="SignalP"/>
    </source>
</evidence>
<evidence type="ECO:0000313" key="3">
    <source>
        <dbReference type="Proteomes" id="UP000606396"/>
    </source>
</evidence>
<dbReference type="EMBL" id="JACJTC010000002">
    <property type="protein sequence ID" value="MBD2610182.1"/>
    <property type="molecule type" value="Genomic_DNA"/>
</dbReference>
<organism evidence="2 3">
    <name type="scientific">Nostoc punctiforme FACHB-252</name>
    <dbReference type="NCBI Taxonomy" id="1357509"/>
    <lineage>
        <taxon>Bacteria</taxon>
        <taxon>Bacillati</taxon>
        <taxon>Cyanobacteriota</taxon>
        <taxon>Cyanophyceae</taxon>
        <taxon>Nostocales</taxon>
        <taxon>Nostocaceae</taxon>
        <taxon>Nostoc</taxon>
    </lineage>
</organism>
<evidence type="ECO:0000313" key="2">
    <source>
        <dbReference type="EMBL" id="MBD2610182.1"/>
    </source>
</evidence>
<sequence length="183" mass="20978">MMKKYFSCCCLVTISIILLPSGAAHSQIISVPTIQFKQSERTLSRFKTYISPNKFSVQYPKGWFITPSDDTIMIHNFVFRRPAGGELKAGEIKTDINIFNQSFESTKQSYTKGRIKKQIQLKIGNRKALRIWAIEEFNESITIHTIVQYRNNQTFLISSFSEGLTPSMVNTIQTVHGSFRILE</sequence>
<evidence type="ECO:0008006" key="4">
    <source>
        <dbReference type="Google" id="ProtNLM"/>
    </source>
</evidence>
<protein>
    <recommendedName>
        <fullName evidence="4">DUF1795 domain-containing protein</fullName>
    </recommendedName>
</protein>